<organism evidence="2 3">
    <name type="scientific">Colletotrichum zoysiae</name>
    <dbReference type="NCBI Taxonomy" id="1216348"/>
    <lineage>
        <taxon>Eukaryota</taxon>
        <taxon>Fungi</taxon>
        <taxon>Dikarya</taxon>
        <taxon>Ascomycota</taxon>
        <taxon>Pezizomycotina</taxon>
        <taxon>Sordariomycetes</taxon>
        <taxon>Hypocreomycetidae</taxon>
        <taxon>Glomerellales</taxon>
        <taxon>Glomerellaceae</taxon>
        <taxon>Colletotrichum</taxon>
        <taxon>Colletotrichum graminicola species complex</taxon>
    </lineage>
</organism>
<dbReference type="SUPFAM" id="SSF63829">
    <property type="entry name" value="Calcium-dependent phosphotriesterase"/>
    <property type="match status" value="1"/>
</dbReference>
<protein>
    <submittedName>
        <fullName evidence="2">Paraoxonase</fullName>
    </submittedName>
</protein>
<dbReference type="Gene3D" id="2.120.10.30">
    <property type="entry name" value="TolB, C-terminal domain"/>
    <property type="match status" value="1"/>
</dbReference>
<proteinExistence type="predicted"/>
<evidence type="ECO:0000313" key="3">
    <source>
        <dbReference type="Proteomes" id="UP001232148"/>
    </source>
</evidence>
<evidence type="ECO:0000256" key="1">
    <source>
        <dbReference type="SAM" id="Phobius"/>
    </source>
</evidence>
<sequence>MQKNRWLGFGAATVVILLAALYPYMSTRIRALSFLWTNSPSKLREFKAFSKYELKFRDELRNCEDALMVEEDGLVILSCDPGRDLWNTVMGTFTKPFSAIPPGALYVYQYADAAAHQPNALSRVKLLDFPEVSKFHPLGIEYHRASGRLFVSNHHFDGPRVEVFALETASQPPTARHIKTIIDPLIRSPNSIVALNEAEVFLTNDHLFRIRDHRILAKVETYGGFPLGGIVHMRLHSNLSVTLRSVARLPYANGVTLLNDSMLAVASTSSCQVRLYHIRPDRALELASKVDVPFMPDNLATDQRGVLIIAGHPHPPSLEAMVKARQACLKKSSMIGDCHVGTAPSWVSEWTPEGGLKTLYSTVGEFGSSSSAARDAGLGLGIMTGLYEKGIMVWRE</sequence>
<keyword evidence="1" id="KW-0812">Transmembrane</keyword>
<keyword evidence="1" id="KW-0472">Membrane</keyword>
<dbReference type="InterPro" id="IPR011042">
    <property type="entry name" value="6-blade_b-propeller_TolB-like"/>
</dbReference>
<dbReference type="PANTHER" id="PTHR11799:SF30">
    <property type="entry name" value="SERUM PARAOXONASE_ARYLESTERASE 2"/>
    <property type="match status" value="1"/>
</dbReference>
<gene>
    <name evidence="2" type="ORF">LX32DRAFT_622418</name>
</gene>
<dbReference type="AlphaFoldDB" id="A0AAD9HCX0"/>
<keyword evidence="3" id="KW-1185">Reference proteome</keyword>
<dbReference type="EMBL" id="MU842912">
    <property type="protein sequence ID" value="KAK2026543.1"/>
    <property type="molecule type" value="Genomic_DNA"/>
</dbReference>
<name>A0AAD9HCX0_9PEZI</name>
<accession>A0AAD9HCX0</accession>
<dbReference type="InterPro" id="IPR051288">
    <property type="entry name" value="Serum_paraoxonase/arylesterase"/>
</dbReference>
<dbReference type="PANTHER" id="PTHR11799">
    <property type="entry name" value="PARAOXONASE"/>
    <property type="match status" value="1"/>
</dbReference>
<feature type="transmembrane region" description="Helical" evidence="1">
    <location>
        <begin position="6"/>
        <end position="25"/>
    </location>
</feature>
<dbReference type="Proteomes" id="UP001232148">
    <property type="component" value="Unassembled WGS sequence"/>
</dbReference>
<reference evidence="2" key="1">
    <citation type="submission" date="2021-06" db="EMBL/GenBank/DDBJ databases">
        <title>Comparative genomics, transcriptomics and evolutionary studies reveal genomic signatures of adaptation to plant cell wall in hemibiotrophic fungi.</title>
        <authorList>
            <consortium name="DOE Joint Genome Institute"/>
            <person name="Baroncelli R."/>
            <person name="Diaz J.F."/>
            <person name="Benocci T."/>
            <person name="Peng M."/>
            <person name="Battaglia E."/>
            <person name="Haridas S."/>
            <person name="Andreopoulos W."/>
            <person name="Labutti K."/>
            <person name="Pangilinan J."/>
            <person name="Floch G.L."/>
            <person name="Makela M.R."/>
            <person name="Henrissat B."/>
            <person name="Grigoriev I.V."/>
            <person name="Crouch J.A."/>
            <person name="De Vries R.P."/>
            <person name="Sukno S.A."/>
            <person name="Thon M.R."/>
        </authorList>
    </citation>
    <scope>NUCLEOTIDE SEQUENCE</scope>
    <source>
        <strain evidence="2">MAFF235873</strain>
    </source>
</reference>
<evidence type="ECO:0000313" key="2">
    <source>
        <dbReference type="EMBL" id="KAK2026543.1"/>
    </source>
</evidence>
<comment type="caution">
    <text evidence="2">The sequence shown here is derived from an EMBL/GenBank/DDBJ whole genome shotgun (WGS) entry which is preliminary data.</text>
</comment>
<keyword evidence="1" id="KW-1133">Transmembrane helix</keyword>